<feature type="domain" description="Apiosidase-like catalytic" evidence="1">
    <location>
        <begin position="102"/>
        <end position="371"/>
    </location>
</feature>
<evidence type="ECO:0000259" key="1">
    <source>
        <dbReference type="Pfam" id="PF13204"/>
    </source>
</evidence>
<sequence length="490" mass="56768">MSEQSIALWGRFEYQVTDVDDPRHFTDTELSATFTCGEESRTVWGFYNGNGQFILRFMPDVPGVWHYRISSNIPSQSPVEGTFTCVPETQLTGPVQRDGDGHFRYANGNAFYPFGTTAYVWNYQPDDIQQQTLASLAASPFNKIRMCVFPKHYRYNLQEPMRFPFPGTLDQGFDFTRFDTTFFAQLESQIQKLDELNIEVDLILFHPYDRWGFSAMSQETDRRYLRYVVARLASFKNIWWSLANEFDLLKEKPMSFWDAAIAQIKREDPSSHMISIHNWHNPPIHYRSNAHWYDHHNPALTHASIQHHDMHFVPEWRQTFAKPIVIDECCYEGNVDLGWGNITGEKMTALFWHGVILGGYVTHGETYLNEDEIIWWSHGGTLKGTSIPRIAFLRNILEEGQAKRLTPLPWGSHWDTSMGISCEGNWGLFYFGDHCPAYKMMTMLPENTTWKVDIIDTWAMTITPVAGVIQHGDKLDLPAKPWIALRLIKL</sequence>
<dbReference type="InterPro" id="IPR017853">
    <property type="entry name" value="GH"/>
</dbReference>
<dbReference type="Pfam" id="PF13204">
    <property type="entry name" value="Apiosidase"/>
    <property type="match status" value="1"/>
</dbReference>
<gene>
    <name evidence="4" type="ORF">NLN86_05035</name>
</gene>
<dbReference type="Gene3D" id="3.20.20.80">
    <property type="entry name" value="Glycosidases"/>
    <property type="match status" value="1"/>
</dbReference>
<dbReference type="Gene3D" id="2.60.40.3950">
    <property type="match status" value="1"/>
</dbReference>
<protein>
    <submittedName>
        <fullName evidence="4">DUF4038 domain-containing protein</fullName>
    </submittedName>
</protein>
<evidence type="ECO:0000313" key="5">
    <source>
        <dbReference type="Proteomes" id="UP001207430"/>
    </source>
</evidence>
<comment type="caution">
    <text evidence="4">The sequence shown here is derived from an EMBL/GenBank/DDBJ whole genome shotgun (WGS) entry which is preliminary data.</text>
</comment>
<dbReference type="EMBL" id="JANDBG010000003">
    <property type="protein sequence ID" value="MCX9001030.1"/>
    <property type="molecule type" value="Genomic_DNA"/>
</dbReference>
<evidence type="ECO:0000259" key="3">
    <source>
        <dbReference type="Pfam" id="PF18310"/>
    </source>
</evidence>
<dbReference type="RefSeq" id="WP_267448388.1">
    <property type="nucleotide sequence ID" value="NZ_JANDBG010000003.1"/>
</dbReference>
<dbReference type="InterPro" id="IPR025277">
    <property type="entry name" value="Apiosidase-like_cat_dom"/>
</dbReference>
<dbReference type="PANTHER" id="PTHR37836:SF2">
    <property type="entry name" value="DUF4038 DOMAIN-CONTAINING PROTEIN"/>
    <property type="match status" value="1"/>
</dbReference>
<reference evidence="4" key="1">
    <citation type="submission" date="2022-07" db="EMBL/GenBank/DDBJ databases">
        <title>Genome Sequence of Citrobacter portucalensis from Edible Snails.</title>
        <authorList>
            <person name="Okafor A.C."/>
            <person name="Ogbo F.C."/>
            <person name="Ruppitsch W."/>
            <person name="Allerberger F."/>
        </authorList>
    </citation>
    <scope>NUCLEOTIDE SEQUENCE</scope>
    <source>
        <strain evidence="4">Igbk 7</strain>
    </source>
</reference>
<evidence type="ECO:0000259" key="2">
    <source>
        <dbReference type="Pfam" id="PF16586"/>
    </source>
</evidence>
<dbReference type="Pfam" id="PF16586">
    <property type="entry name" value="DUF5060"/>
    <property type="match status" value="1"/>
</dbReference>
<evidence type="ECO:0000313" key="4">
    <source>
        <dbReference type="EMBL" id="MCX9001030.1"/>
    </source>
</evidence>
<dbReference type="Gene3D" id="2.60.40.10">
    <property type="entry name" value="Immunoglobulins"/>
    <property type="match status" value="1"/>
</dbReference>
<dbReference type="Proteomes" id="UP001207430">
    <property type="component" value="Unassembled WGS sequence"/>
</dbReference>
<organism evidence="4 5">
    <name type="scientific">Citrobacter portucalensis</name>
    <dbReference type="NCBI Taxonomy" id="1639133"/>
    <lineage>
        <taxon>Bacteria</taxon>
        <taxon>Pseudomonadati</taxon>
        <taxon>Pseudomonadota</taxon>
        <taxon>Gammaproteobacteria</taxon>
        <taxon>Enterobacterales</taxon>
        <taxon>Enterobacteriaceae</taxon>
        <taxon>Citrobacter</taxon>
        <taxon>Citrobacter freundii complex</taxon>
    </lineage>
</organism>
<feature type="domain" description="DUF5605" evidence="3">
    <location>
        <begin position="414"/>
        <end position="487"/>
    </location>
</feature>
<name>A0AAW5VZE6_9ENTR</name>
<proteinExistence type="predicted"/>
<dbReference type="Pfam" id="PF18310">
    <property type="entry name" value="DUF5605"/>
    <property type="match status" value="1"/>
</dbReference>
<dbReference type="InterPro" id="IPR032260">
    <property type="entry name" value="DUF5060"/>
</dbReference>
<dbReference type="AlphaFoldDB" id="A0AAW5VZE6"/>
<feature type="domain" description="DUF5060" evidence="2">
    <location>
        <begin position="8"/>
        <end position="72"/>
    </location>
</feature>
<dbReference type="PANTHER" id="PTHR37836">
    <property type="entry name" value="LMO1036 PROTEIN"/>
    <property type="match status" value="1"/>
</dbReference>
<dbReference type="SUPFAM" id="SSF51445">
    <property type="entry name" value="(Trans)glycosidases"/>
    <property type="match status" value="1"/>
</dbReference>
<dbReference type="InterPro" id="IPR013783">
    <property type="entry name" value="Ig-like_fold"/>
</dbReference>
<dbReference type="InterPro" id="IPR041239">
    <property type="entry name" value="DUF5605"/>
</dbReference>
<accession>A0AAW5VZE6</accession>